<keyword evidence="3" id="KW-0811">Translocation</keyword>
<feature type="region of interest" description="Disordered" evidence="5">
    <location>
        <begin position="294"/>
        <end position="330"/>
    </location>
</feature>
<dbReference type="AlphaFoldDB" id="A0A444Z939"/>
<feature type="compositionally biased region" description="Polar residues" evidence="5">
    <location>
        <begin position="206"/>
        <end position="216"/>
    </location>
</feature>
<dbReference type="GO" id="GO:0015031">
    <property type="term" value="P:protein transport"/>
    <property type="evidence" value="ECO:0007669"/>
    <property type="project" value="UniProtKB-KW"/>
</dbReference>
<dbReference type="PROSITE" id="PS50196">
    <property type="entry name" value="RANBD1"/>
    <property type="match status" value="1"/>
</dbReference>
<dbReference type="InterPro" id="IPR011993">
    <property type="entry name" value="PH-like_dom_sf"/>
</dbReference>
<feature type="domain" description="RanBD1" evidence="6">
    <location>
        <begin position="328"/>
        <end position="456"/>
    </location>
</feature>
<evidence type="ECO:0000256" key="3">
    <source>
        <dbReference type="ARBA" id="ARBA00023010"/>
    </source>
</evidence>
<keyword evidence="2" id="KW-0509">mRNA transport</keyword>
<gene>
    <name evidence="7" type="ORF">Ahy_B05g079169</name>
</gene>
<evidence type="ECO:0000256" key="1">
    <source>
        <dbReference type="ARBA" id="ARBA00004567"/>
    </source>
</evidence>
<comment type="subcellular location">
    <subcellularLocation>
        <location evidence="1">Nucleus</location>
        <location evidence="1">Nuclear pore complex</location>
    </subcellularLocation>
</comment>
<dbReference type="GO" id="GO:0005643">
    <property type="term" value="C:nuclear pore"/>
    <property type="evidence" value="ECO:0007669"/>
    <property type="project" value="UniProtKB-SubCell"/>
</dbReference>
<dbReference type="STRING" id="3818.A0A444Z939"/>
<dbReference type="SUPFAM" id="SSF50729">
    <property type="entry name" value="PH domain-like"/>
    <property type="match status" value="1"/>
</dbReference>
<dbReference type="GO" id="GO:0051028">
    <property type="term" value="P:mRNA transport"/>
    <property type="evidence" value="ECO:0007669"/>
    <property type="project" value="UniProtKB-KW"/>
</dbReference>
<dbReference type="EMBL" id="SDMP01000015">
    <property type="protein sequence ID" value="RYR10692.1"/>
    <property type="molecule type" value="Genomic_DNA"/>
</dbReference>
<keyword evidence="4" id="KW-0906">Nuclear pore complex</keyword>
<evidence type="ECO:0000313" key="7">
    <source>
        <dbReference type="EMBL" id="RYR10692.1"/>
    </source>
</evidence>
<feature type="region of interest" description="Disordered" evidence="5">
    <location>
        <begin position="187"/>
        <end position="216"/>
    </location>
</feature>
<dbReference type="PANTHER" id="PTHR23138:SF141">
    <property type="entry name" value="NUCLEAR PORE COMPLEX PROTEIN NUP50"/>
    <property type="match status" value="1"/>
</dbReference>
<evidence type="ECO:0000256" key="4">
    <source>
        <dbReference type="ARBA" id="ARBA00023132"/>
    </source>
</evidence>
<dbReference type="Gene3D" id="2.30.29.30">
    <property type="entry name" value="Pleckstrin-homology domain (PH domain)/Phosphotyrosine-binding domain (PTB)"/>
    <property type="match status" value="1"/>
</dbReference>
<dbReference type="InterPro" id="IPR045255">
    <property type="entry name" value="RanBP1-like"/>
</dbReference>
<dbReference type="Proteomes" id="UP000289738">
    <property type="component" value="Chromosome B05"/>
</dbReference>
<name>A0A444Z939_ARAHY</name>
<proteinExistence type="predicted"/>
<evidence type="ECO:0000256" key="2">
    <source>
        <dbReference type="ARBA" id="ARBA00022816"/>
    </source>
</evidence>
<reference evidence="7 8" key="1">
    <citation type="submission" date="2019-01" db="EMBL/GenBank/DDBJ databases">
        <title>Sequencing of cultivated peanut Arachis hypogaea provides insights into genome evolution and oil improvement.</title>
        <authorList>
            <person name="Chen X."/>
        </authorList>
    </citation>
    <scope>NUCLEOTIDE SEQUENCE [LARGE SCALE GENOMIC DNA]</scope>
    <source>
        <strain evidence="8">cv. Fuhuasheng</strain>
        <tissue evidence="7">Leaves</tissue>
    </source>
</reference>
<dbReference type="InterPro" id="IPR000156">
    <property type="entry name" value="Ran_bind_dom"/>
</dbReference>
<feature type="compositionally biased region" description="Acidic residues" evidence="5">
    <location>
        <begin position="308"/>
        <end position="318"/>
    </location>
</feature>
<sequence>MRSPPDPTDSNTTINLEEEKKNKKGKTNFVLFAGVQIISNYRFNHWHKTLFPFFLSCAKMRGSKRLAVSEPNHTDTNETVFRNKRIMEGSLFDVHRAEPSQQTMAVPSLDMRRAESSQKHVRALNTQFASWVQTQLQNHPDELWEDGVRDYLEHAAGIMEKFSDVVNWIKANATKGENLPADVGASFAGKKLSPDVTNKENKTSGEKTGSTTASPASNFASPAMSFGSPAMNFGSPATNFASPATNFSSPVTNFATPLPNFASSAANSASSAANFATPATSWGAGLFSNSQKPFTFGTQNSAPSNNDASDDVDGENDLEQPSSPSVKKSEEKGIIVVHEVKCKLFVKSSDTDVKNVWKDKGMGQLCIKCKEGVSKATKESKPTIIVRNEVGKILLNALLYPGIKTHLQKNTLVAIFHTSDIADGSGENNDSVVARTFLIKVKTEEDRNKLASIIQEYAPGS</sequence>
<keyword evidence="4" id="KW-0539">Nucleus</keyword>
<protein>
    <recommendedName>
        <fullName evidence="6">RanBD1 domain-containing protein</fullName>
    </recommendedName>
</protein>
<keyword evidence="4" id="KW-0653">Protein transport</keyword>
<feature type="compositionally biased region" description="Polar residues" evidence="5">
    <location>
        <begin position="294"/>
        <end position="307"/>
    </location>
</feature>
<keyword evidence="8" id="KW-1185">Reference proteome</keyword>
<evidence type="ECO:0000259" key="6">
    <source>
        <dbReference type="PROSITE" id="PS50196"/>
    </source>
</evidence>
<comment type="caution">
    <text evidence="7">The sequence shown here is derived from an EMBL/GenBank/DDBJ whole genome shotgun (WGS) entry which is preliminary data.</text>
</comment>
<dbReference type="PANTHER" id="PTHR23138">
    <property type="entry name" value="RAN BINDING PROTEIN"/>
    <property type="match status" value="1"/>
</dbReference>
<evidence type="ECO:0000256" key="5">
    <source>
        <dbReference type="SAM" id="MobiDB-lite"/>
    </source>
</evidence>
<organism evidence="7 8">
    <name type="scientific">Arachis hypogaea</name>
    <name type="common">Peanut</name>
    <dbReference type="NCBI Taxonomy" id="3818"/>
    <lineage>
        <taxon>Eukaryota</taxon>
        <taxon>Viridiplantae</taxon>
        <taxon>Streptophyta</taxon>
        <taxon>Embryophyta</taxon>
        <taxon>Tracheophyta</taxon>
        <taxon>Spermatophyta</taxon>
        <taxon>Magnoliopsida</taxon>
        <taxon>eudicotyledons</taxon>
        <taxon>Gunneridae</taxon>
        <taxon>Pentapetalae</taxon>
        <taxon>rosids</taxon>
        <taxon>fabids</taxon>
        <taxon>Fabales</taxon>
        <taxon>Fabaceae</taxon>
        <taxon>Papilionoideae</taxon>
        <taxon>50 kb inversion clade</taxon>
        <taxon>dalbergioids sensu lato</taxon>
        <taxon>Dalbergieae</taxon>
        <taxon>Pterocarpus clade</taxon>
        <taxon>Arachis</taxon>
    </lineage>
</organism>
<keyword evidence="2" id="KW-0813">Transport</keyword>
<accession>A0A444Z939</accession>
<dbReference type="CDD" id="cd13170">
    <property type="entry name" value="RanBD_NUP50"/>
    <property type="match status" value="1"/>
</dbReference>
<evidence type="ECO:0000313" key="8">
    <source>
        <dbReference type="Proteomes" id="UP000289738"/>
    </source>
</evidence>